<dbReference type="AlphaFoldDB" id="A0A7J6KVT9"/>
<dbReference type="PANTHER" id="PTHR33050">
    <property type="entry name" value="REVERSE TRANSCRIPTASE DOMAIN-CONTAINING PROTEIN"/>
    <property type="match status" value="1"/>
</dbReference>
<feature type="zinc finger region" description="C3H1-type" evidence="1">
    <location>
        <begin position="302"/>
        <end position="330"/>
    </location>
</feature>
<reference evidence="4 5" key="1">
    <citation type="submission" date="2020-04" db="EMBL/GenBank/DDBJ databases">
        <title>Perkinsus chesapeaki whole genome sequence.</title>
        <authorList>
            <person name="Bogema D.R."/>
        </authorList>
    </citation>
    <scope>NUCLEOTIDE SEQUENCE [LARGE SCALE GENOMIC DNA]</scope>
    <source>
        <strain evidence="4">ATCC PRA-425</strain>
    </source>
</reference>
<protein>
    <recommendedName>
        <fullName evidence="3">C3H1-type domain-containing protein</fullName>
    </recommendedName>
</protein>
<feature type="region of interest" description="Disordered" evidence="2">
    <location>
        <begin position="330"/>
        <end position="367"/>
    </location>
</feature>
<dbReference type="Proteomes" id="UP000591131">
    <property type="component" value="Unassembled WGS sequence"/>
</dbReference>
<gene>
    <name evidence="4" type="ORF">FOL47_000903</name>
</gene>
<dbReference type="PANTHER" id="PTHR33050:SF7">
    <property type="entry name" value="RIBONUCLEASE H"/>
    <property type="match status" value="1"/>
</dbReference>
<dbReference type="OrthoDB" id="3067625at2759"/>
<accession>A0A7J6KVT9</accession>
<keyword evidence="1" id="KW-0863">Zinc-finger</keyword>
<dbReference type="InterPro" id="IPR000477">
    <property type="entry name" value="RT_dom"/>
</dbReference>
<evidence type="ECO:0000256" key="1">
    <source>
        <dbReference type="PROSITE-ProRule" id="PRU00723"/>
    </source>
</evidence>
<dbReference type="GO" id="GO:0008270">
    <property type="term" value="F:zinc ion binding"/>
    <property type="evidence" value="ECO:0007669"/>
    <property type="project" value="UniProtKB-KW"/>
</dbReference>
<keyword evidence="5" id="KW-1185">Reference proteome</keyword>
<evidence type="ECO:0000313" key="5">
    <source>
        <dbReference type="Proteomes" id="UP000591131"/>
    </source>
</evidence>
<evidence type="ECO:0000256" key="2">
    <source>
        <dbReference type="SAM" id="MobiDB-lite"/>
    </source>
</evidence>
<dbReference type="SMART" id="SM00356">
    <property type="entry name" value="ZnF_C3H1"/>
    <property type="match status" value="1"/>
</dbReference>
<proteinExistence type="predicted"/>
<feature type="domain" description="C3H1-type" evidence="3">
    <location>
        <begin position="302"/>
        <end position="330"/>
    </location>
</feature>
<dbReference type="SUPFAM" id="SSF56672">
    <property type="entry name" value="DNA/RNA polymerases"/>
    <property type="match status" value="1"/>
</dbReference>
<dbReference type="InterPro" id="IPR000571">
    <property type="entry name" value="Znf_CCCH"/>
</dbReference>
<dbReference type="Pfam" id="PF00078">
    <property type="entry name" value="RVT_1"/>
    <property type="match status" value="1"/>
</dbReference>
<organism evidence="4 5">
    <name type="scientific">Perkinsus chesapeaki</name>
    <name type="common">Clam parasite</name>
    <name type="synonym">Perkinsus andrewsi</name>
    <dbReference type="NCBI Taxonomy" id="330153"/>
    <lineage>
        <taxon>Eukaryota</taxon>
        <taxon>Sar</taxon>
        <taxon>Alveolata</taxon>
        <taxon>Perkinsozoa</taxon>
        <taxon>Perkinsea</taxon>
        <taxon>Perkinsida</taxon>
        <taxon>Perkinsidae</taxon>
        <taxon>Perkinsus</taxon>
    </lineage>
</organism>
<evidence type="ECO:0000259" key="3">
    <source>
        <dbReference type="PROSITE" id="PS50103"/>
    </source>
</evidence>
<keyword evidence="1" id="KW-0862">Zinc</keyword>
<dbReference type="Gene3D" id="4.10.1000.10">
    <property type="entry name" value="Zinc finger, CCCH-type"/>
    <property type="match status" value="1"/>
</dbReference>
<dbReference type="InterPro" id="IPR043502">
    <property type="entry name" value="DNA/RNA_pol_sf"/>
</dbReference>
<sequence>MANDETPPAASASGASVIPVSDEVRALVQSVSPSPAIEKEIIDALTRHGLVTSSLIGNLSSAFFDKASEGLSVAAGACFSGIAEDVAAFVKKRRKVAVDSQFKQGGSSADVSQLIAAVAASYKTVLPPSALHGISNEIVAQIANKENGHYLSFKSLVPKDSSLDLADEKLFNFSVSKAEKGENPFSSSSKGKRIGSISELAHSGLRYALLVAAIVDPEVLSALDVVSYLLRLLSLSGSLSVDELVLYDDKYRRSIASLVAASTDLSVSKCFVNDAYPTLLAEFSFNRSRSVPSKPGNNSDRQKSRQVCYAFQKEGRCRFGSHCRFRHAGAPGKDEVQPARSEYRGSKGSSGAPPKAQEKDERSGADACIEDGPAREHVAQLRKAGHAAVGKQLTDTGFQDGTGLSAKKPSDFAATCCAPELPVVASILFEEASAIATLEWFRGLKGAPSGSQAKALETTFSSAAASAVARLCKVLDCSDRSASCGSPIRAPLGSALAKVTNDPDVHLFSEVDVGLNLGVDPPIHPTGTFPPAKSKKDLDKAMEVFNLKRTYQNFASVELRPEICKVILDREVALGRMRRLSAAQASQASHRLYARMALIPKSSGEYRLIEDHSGSGLNAQCSLSETCSLPRSCDIRSGLADLFAGSRAPSVCHCRSVFPRKRLDSYDYLFLKYDIASAYRHLFVREVDRPRVSVRLGQDVYESLALPFGAGTSPFHWCRASASLCRIVAACLRCTFGHEKFLSLIYVDDGLLAFPEALYAVGSAMTLLIWRCLNFELNWEKSLFSVRSVKFIGFEAVISHTGEASVRVHPDIFRSIRDILLAFVDEGRVTPAPLSKVIGKLVFACQGMRHLKGFLQPLYALLSIFEKKKLRSMKLSKSSASFGSVLFWLGVAEKPAPCSLLNPAFVGPASLIAASDASTDFMAGWVSCGSGGLWFQLEATSVTLGRWASHLAGAPKRPVPTHRDIALLELLAATITLHLAASLTSSVGTSQGLSADVGYVVLFCDNLGVVGLLKKLYSPKPALAAVLRGIASWFGFFNDRLVLSHLPSEENWLADGISRGDCESVPKAWRRVPIALDDIFVEQS</sequence>
<keyword evidence="1" id="KW-0479">Metal-binding</keyword>
<dbReference type="EMBL" id="JAAPAO010001198">
    <property type="protein sequence ID" value="KAF4650709.1"/>
    <property type="molecule type" value="Genomic_DNA"/>
</dbReference>
<feature type="compositionally biased region" description="Basic and acidic residues" evidence="2">
    <location>
        <begin position="332"/>
        <end position="345"/>
    </location>
</feature>
<evidence type="ECO:0000313" key="4">
    <source>
        <dbReference type="EMBL" id="KAF4650709.1"/>
    </source>
</evidence>
<dbReference type="InterPro" id="IPR052055">
    <property type="entry name" value="Hepadnavirus_pol/RT"/>
</dbReference>
<comment type="caution">
    <text evidence="4">The sequence shown here is derived from an EMBL/GenBank/DDBJ whole genome shotgun (WGS) entry which is preliminary data.</text>
</comment>
<dbReference type="PROSITE" id="PS50103">
    <property type="entry name" value="ZF_C3H1"/>
    <property type="match status" value="1"/>
</dbReference>
<name>A0A7J6KVT9_PERCH</name>